<evidence type="ECO:0000313" key="3">
    <source>
        <dbReference type="EMBL" id="PIP75326.1"/>
    </source>
</evidence>
<dbReference type="InterPro" id="IPR027417">
    <property type="entry name" value="P-loop_NTPase"/>
</dbReference>
<dbReference type="PANTHER" id="PTHR43566">
    <property type="entry name" value="CONSERVED PROTEIN"/>
    <property type="match status" value="1"/>
</dbReference>
<dbReference type="Proteomes" id="UP000230159">
    <property type="component" value="Unassembled WGS sequence"/>
</dbReference>
<evidence type="ECO:0000259" key="2">
    <source>
        <dbReference type="Pfam" id="PF13635"/>
    </source>
</evidence>
<gene>
    <name evidence="3" type="ORF">COW86_04410</name>
</gene>
<proteinExistence type="predicted"/>
<dbReference type="Pfam" id="PF13635">
    <property type="entry name" value="DUF4143"/>
    <property type="match status" value="1"/>
</dbReference>
<evidence type="ECO:0008006" key="5">
    <source>
        <dbReference type="Google" id="ProtNLM"/>
    </source>
</evidence>
<evidence type="ECO:0000259" key="1">
    <source>
        <dbReference type="Pfam" id="PF13173"/>
    </source>
</evidence>
<dbReference type="InterPro" id="IPR041682">
    <property type="entry name" value="AAA_14"/>
</dbReference>
<sequence length="412" mass="48454">MLYQRAIIDEIKPWLKEKETIILNGPRQVGKTSILELLRQDLLKQGLEKTIFYLNLEEINVLGPLNENPERLLEYIINSDKKNYFLIDEIQYLDNPSNFLKHLYDKYNQKIKIICTGSSSLELKAKFQDSLAGRKITFNVLPLSFEEFLIFKKSKIYDYWRQDKVPPKIEGEFRKLLDEFLLYGGMPAVVLKNDVKLKKDLLSEYTSAYINKDIRHIGKIDDILKFNQLVKLLSVQIGNLLNVNEISNTLGLARRKVETYINLLENTFVLIKTNPYYKNVRSQITKMPKFYWFDLGIRNQLLSNFSSLDARTDSGALFENFIFNELRSAPGKKIFFYRTTNKSEVDFVVEQGNKVYPLEVKYMEISKPLKARALKQFSAQFKSEKGKLINLNYNFTDRQVEYLDFRRFIKNL</sequence>
<accession>A0A2H0CZL8</accession>
<dbReference type="Pfam" id="PF13173">
    <property type="entry name" value="AAA_14"/>
    <property type="match status" value="1"/>
</dbReference>
<name>A0A2H0CZL8_9BACT</name>
<evidence type="ECO:0000313" key="4">
    <source>
        <dbReference type="Proteomes" id="UP000230159"/>
    </source>
</evidence>
<dbReference type="PANTHER" id="PTHR43566:SF1">
    <property type="entry name" value="AAA+ ATPASE DOMAIN-CONTAINING PROTEIN"/>
    <property type="match status" value="1"/>
</dbReference>
<dbReference type="AlphaFoldDB" id="A0A2H0CZL8"/>
<feature type="domain" description="DUF4143" evidence="2">
    <location>
        <begin position="212"/>
        <end position="362"/>
    </location>
</feature>
<reference evidence="3 4" key="1">
    <citation type="submission" date="2017-09" db="EMBL/GenBank/DDBJ databases">
        <title>Depth-based differentiation of microbial function through sediment-hosted aquifers and enrichment of novel symbionts in the deep terrestrial subsurface.</title>
        <authorList>
            <person name="Probst A.J."/>
            <person name="Ladd B."/>
            <person name="Jarett J.K."/>
            <person name="Geller-Mcgrath D.E."/>
            <person name="Sieber C.M."/>
            <person name="Emerson J.B."/>
            <person name="Anantharaman K."/>
            <person name="Thomas B.C."/>
            <person name="Malmstrom R."/>
            <person name="Stieglmeier M."/>
            <person name="Klingl A."/>
            <person name="Woyke T."/>
            <person name="Ryan C.M."/>
            <person name="Banfield J.F."/>
        </authorList>
    </citation>
    <scope>NUCLEOTIDE SEQUENCE [LARGE SCALE GENOMIC DNA]</scope>
    <source>
        <strain evidence="3">CG22_combo_CG10-13_8_21_14_all_39_9</strain>
    </source>
</reference>
<organism evidence="3 4">
    <name type="scientific">Candidatus Kuenenbacteria bacterium CG22_combo_CG10-13_8_21_14_all_39_9</name>
    <dbReference type="NCBI Taxonomy" id="1974621"/>
    <lineage>
        <taxon>Bacteria</taxon>
        <taxon>Candidatus Kueneniibacteriota</taxon>
    </lineage>
</organism>
<protein>
    <recommendedName>
        <fullName evidence="5">ATPase</fullName>
    </recommendedName>
</protein>
<comment type="caution">
    <text evidence="3">The sequence shown here is derived from an EMBL/GenBank/DDBJ whole genome shotgun (WGS) entry which is preliminary data.</text>
</comment>
<dbReference type="EMBL" id="PCTN01000193">
    <property type="protein sequence ID" value="PIP75326.1"/>
    <property type="molecule type" value="Genomic_DNA"/>
</dbReference>
<dbReference type="Gene3D" id="3.40.50.300">
    <property type="entry name" value="P-loop containing nucleotide triphosphate hydrolases"/>
    <property type="match status" value="1"/>
</dbReference>
<dbReference type="SUPFAM" id="SSF52540">
    <property type="entry name" value="P-loop containing nucleoside triphosphate hydrolases"/>
    <property type="match status" value="1"/>
</dbReference>
<feature type="domain" description="AAA" evidence="1">
    <location>
        <begin position="18"/>
        <end position="149"/>
    </location>
</feature>
<dbReference type="InterPro" id="IPR025420">
    <property type="entry name" value="DUF4143"/>
</dbReference>